<keyword evidence="2" id="KW-0472">Membrane</keyword>
<comment type="caution">
    <text evidence="3">The sequence shown here is derived from an EMBL/GenBank/DDBJ whole genome shotgun (WGS) entry which is preliminary data.</text>
</comment>
<gene>
    <name evidence="3" type="ORF">OO014_10090</name>
</gene>
<feature type="transmembrane region" description="Helical" evidence="2">
    <location>
        <begin position="269"/>
        <end position="287"/>
    </location>
</feature>
<reference evidence="3 4" key="1">
    <citation type="submission" date="2022-11" db="EMBL/GenBank/DDBJ databases">
        <title>Anaerobic phenanthrene biodegradation by a DNRA strain PheN6.</title>
        <authorList>
            <person name="Zhang Z."/>
        </authorList>
    </citation>
    <scope>NUCLEOTIDE SEQUENCE [LARGE SCALE GENOMIC DNA]</scope>
    <source>
        <strain evidence="3 4">PheN6</strain>
    </source>
</reference>
<feature type="transmembrane region" description="Helical" evidence="2">
    <location>
        <begin position="242"/>
        <end position="262"/>
    </location>
</feature>
<feature type="transmembrane region" description="Helical" evidence="2">
    <location>
        <begin position="46"/>
        <end position="66"/>
    </location>
</feature>
<feature type="compositionally biased region" description="Basic and acidic residues" evidence="1">
    <location>
        <begin position="1"/>
        <end position="17"/>
    </location>
</feature>
<protein>
    <submittedName>
        <fullName evidence="3">ABC transporter permease</fullName>
    </submittedName>
</protein>
<evidence type="ECO:0000313" key="3">
    <source>
        <dbReference type="EMBL" id="MDC5697608.1"/>
    </source>
</evidence>
<evidence type="ECO:0000313" key="4">
    <source>
        <dbReference type="Proteomes" id="UP001150259"/>
    </source>
</evidence>
<accession>A0ABT5GHM3</accession>
<proteinExistence type="predicted"/>
<feature type="region of interest" description="Disordered" evidence="1">
    <location>
        <begin position="1"/>
        <end position="36"/>
    </location>
</feature>
<keyword evidence="4" id="KW-1185">Reference proteome</keyword>
<keyword evidence="2" id="KW-1133">Transmembrane helix</keyword>
<evidence type="ECO:0000256" key="2">
    <source>
        <dbReference type="SAM" id="Phobius"/>
    </source>
</evidence>
<feature type="compositionally biased region" description="Low complexity" evidence="1">
    <location>
        <begin position="18"/>
        <end position="36"/>
    </location>
</feature>
<keyword evidence="2" id="KW-0812">Transmembrane</keyword>
<sequence length="355" mass="35172">MSSRIDHEAPLDPRPEVSAHTAGAAPSGSGAPVGVGHAPPGGAAGVILALTILIGLVLTAFALPAIHSEPRGVPIGVAGPAPAVQQVVGGLTANAPDAFEAETFADEAALAQAIRDREVYGGIAVGPTGPTVLTAPAASPAVAQGLSALAAQLGQQQGQPVPVKEIVGLPAQDSRGAGLATALLPLFIGAVAPVLILNRVVRGNGWAKLAAILSFAIVLGAALAGLLHWYGVFEGSWLLEAAAMASVIAAMSTALLGLLLLLGMPGLGLGAALFLLVGNPLSGVATAPEFLAEPWRSIGAWLPPGAGGQVLRSATYFDGAGAAPHLLVLGSWFLLGLVLVGLASTRTRRHAGVAG</sequence>
<dbReference type="EMBL" id="JAPFQL010000038">
    <property type="protein sequence ID" value="MDC5697608.1"/>
    <property type="molecule type" value="Genomic_DNA"/>
</dbReference>
<feature type="transmembrane region" description="Helical" evidence="2">
    <location>
        <begin position="209"/>
        <end position="230"/>
    </location>
</feature>
<dbReference type="RefSeq" id="WP_272462185.1">
    <property type="nucleotide sequence ID" value="NZ_JAPFQL010000038.1"/>
</dbReference>
<evidence type="ECO:0000256" key="1">
    <source>
        <dbReference type="SAM" id="MobiDB-lite"/>
    </source>
</evidence>
<name>A0ABT5GHM3_9MICO</name>
<dbReference type="Proteomes" id="UP001150259">
    <property type="component" value="Unassembled WGS sequence"/>
</dbReference>
<organism evidence="3 4">
    <name type="scientific">Intrasporangium calvum</name>
    <dbReference type="NCBI Taxonomy" id="53358"/>
    <lineage>
        <taxon>Bacteria</taxon>
        <taxon>Bacillati</taxon>
        <taxon>Actinomycetota</taxon>
        <taxon>Actinomycetes</taxon>
        <taxon>Micrococcales</taxon>
        <taxon>Intrasporangiaceae</taxon>
        <taxon>Intrasporangium</taxon>
    </lineage>
</organism>
<feature type="transmembrane region" description="Helical" evidence="2">
    <location>
        <begin position="322"/>
        <end position="342"/>
    </location>
</feature>
<feature type="transmembrane region" description="Helical" evidence="2">
    <location>
        <begin position="177"/>
        <end position="197"/>
    </location>
</feature>